<name>A0A151U7Q8_CAJCA</name>
<reference evidence="1 2" key="1">
    <citation type="journal article" date="2012" name="Nat. Biotechnol.">
        <title>Draft genome sequence of pigeonpea (Cajanus cajan), an orphan legume crop of resource-poor farmers.</title>
        <authorList>
            <person name="Varshney R.K."/>
            <person name="Chen W."/>
            <person name="Li Y."/>
            <person name="Bharti A.K."/>
            <person name="Saxena R.K."/>
            <person name="Schlueter J.A."/>
            <person name="Donoghue M.T."/>
            <person name="Azam S."/>
            <person name="Fan G."/>
            <person name="Whaley A.M."/>
            <person name="Farmer A.D."/>
            <person name="Sheridan J."/>
            <person name="Iwata A."/>
            <person name="Tuteja R."/>
            <person name="Penmetsa R.V."/>
            <person name="Wu W."/>
            <person name="Upadhyaya H.D."/>
            <person name="Yang S.P."/>
            <person name="Shah T."/>
            <person name="Saxena K.B."/>
            <person name="Michael T."/>
            <person name="McCombie W.R."/>
            <person name="Yang B."/>
            <person name="Zhang G."/>
            <person name="Yang H."/>
            <person name="Wang J."/>
            <person name="Spillane C."/>
            <person name="Cook D.R."/>
            <person name="May G.D."/>
            <person name="Xu X."/>
            <person name="Jackson S.A."/>
        </authorList>
    </citation>
    <scope>NUCLEOTIDE SEQUENCE [LARGE SCALE GENOMIC DNA]</scope>
    <source>
        <strain evidence="2">cv. Asha</strain>
    </source>
</reference>
<accession>A0A151U7Q8</accession>
<dbReference type="Proteomes" id="UP000075243">
    <property type="component" value="Chromosome 2"/>
</dbReference>
<keyword evidence="2" id="KW-1185">Reference proteome</keyword>
<gene>
    <name evidence="1" type="ORF">KK1_008082</name>
</gene>
<evidence type="ECO:0000313" key="2">
    <source>
        <dbReference type="Proteomes" id="UP000075243"/>
    </source>
</evidence>
<sequence>MEALSDPNIHIIGVCLCGNNDDHLNTVIRRVRREGLLGVTVMVNIGENPNLRMIQDEIAHQLGFTFQTKPEAISCCAVFDIKTKNKKVVSQNARELSHRIRTESNVLFILRDLHTRLDLAKLGVDHQFCKLVLTSHNEKMLLKRNNVQRTFKL</sequence>
<evidence type="ECO:0000313" key="1">
    <source>
        <dbReference type="EMBL" id="KYP75356.1"/>
    </source>
</evidence>
<dbReference type="AlphaFoldDB" id="A0A151U7Q8"/>
<protein>
    <submittedName>
        <fullName evidence="1">Uncharacterized protein</fullName>
    </submittedName>
</protein>
<dbReference type="Gramene" id="C.cajan_07852.t">
    <property type="protein sequence ID" value="C.cajan_07852.t.cds1"/>
    <property type="gene ID" value="C.cajan_07852"/>
</dbReference>
<organism evidence="1 2">
    <name type="scientific">Cajanus cajan</name>
    <name type="common">Pigeon pea</name>
    <name type="synonym">Cajanus indicus</name>
    <dbReference type="NCBI Taxonomy" id="3821"/>
    <lineage>
        <taxon>Eukaryota</taxon>
        <taxon>Viridiplantae</taxon>
        <taxon>Streptophyta</taxon>
        <taxon>Embryophyta</taxon>
        <taxon>Tracheophyta</taxon>
        <taxon>Spermatophyta</taxon>
        <taxon>Magnoliopsida</taxon>
        <taxon>eudicotyledons</taxon>
        <taxon>Gunneridae</taxon>
        <taxon>Pentapetalae</taxon>
        <taxon>rosids</taxon>
        <taxon>fabids</taxon>
        <taxon>Fabales</taxon>
        <taxon>Fabaceae</taxon>
        <taxon>Papilionoideae</taxon>
        <taxon>50 kb inversion clade</taxon>
        <taxon>NPAAA clade</taxon>
        <taxon>indigoferoid/millettioid clade</taxon>
        <taxon>Phaseoleae</taxon>
        <taxon>Cajanus</taxon>
    </lineage>
</organism>
<dbReference type="EMBL" id="CM003604">
    <property type="protein sequence ID" value="KYP75356.1"/>
    <property type="molecule type" value="Genomic_DNA"/>
</dbReference>
<proteinExistence type="predicted"/>